<accession>A0ABN1DN04</accession>
<gene>
    <name evidence="1" type="ORF">GCM10009533_52860</name>
</gene>
<dbReference type="CDD" id="cd02440">
    <property type="entry name" value="AdoMet_MTases"/>
    <property type="match status" value="1"/>
</dbReference>
<keyword evidence="2" id="KW-1185">Reference proteome</keyword>
<proteinExistence type="predicted"/>
<dbReference type="GO" id="GO:0008168">
    <property type="term" value="F:methyltransferase activity"/>
    <property type="evidence" value="ECO:0007669"/>
    <property type="project" value="UniProtKB-KW"/>
</dbReference>
<protein>
    <submittedName>
        <fullName evidence="1">SAM-dependent methyltransferase</fullName>
    </submittedName>
</protein>
<keyword evidence="1" id="KW-0489">Methyltransferase</keyword>
<dbReference type="SUPFAM" id="SSF53335">
    <property type="entry name" value="S-adenosyl-L-methionine-dependent methyltransferases"/>
    <property type="match status" value="1"/>
</dbReference>
<dbReference type="RefSeq" id="WP_009948994.1">
    <property type="nucleotide sequence ID" value="NZ_BAAAGS010000044.1"/>
</dbReference>
<evidence type="ECO:0000313" key="1">
    <source>
        <dbReference type="EMBL" id="GAA0547586.1"/>
    </source>
</evidence>
<evidence type="ECO:0000313" key="2">
    <source>
        <dbReference type="Proteomes" id="UP001500729"/>
    </source>
</evidence>
<dbReference type="Pfam" id="PF04672">
    <property type="entry name" value="Methyltransf_19"/>
    <property type="match status" value="1"/>
</dbReference>
<dbReference type="InterPro" id="IPR029063">
    <property type="entry name" value="SAM-dependent_MTases_sf"/>
</dbReference>
<dbReference type="Proteomes" id="UP001500729">
    <property type="component" value="Unassembled WGS sequence"/>
</dbReference>
<comment type="caution">
    <text evidence="1">The sequence shown here is derived from an EMBL/GenBank/DDBJ whole genome shotgun (WGS) entry which is preliminary data.</text>
</comment>
<keyword evidence="1" id="KW-0808">Transferase</keyword>
<dbReference type="GO" id="GO:0032259">
    <property type="term" value="P:methylation"/>
    <property type="evidence" value="ECO:0007669"/>
    <property type="project" value="UniProtKB-KW"/>
</dbReference>
<sequence length="269" mass="29944">MESRPNWLPKGVDLEVPSAARCYDYYLGGAHNFAVDRELARNVEAAVPNVRDLAQNNRAFLRRVVRYLLDKGVRQFLDIGSGIPTAGNVHEIAQQVDPGARVVYVDNEPVAVAHAETILDGNDNAEVVHADVADVPGVLDSPQVRRLLDFDQPVGVLMIALLHFVPDSKRPQEIIGAYHDRMAPGSYLGVSHATCDHHPESLRSIIDLYKNSSNPVVSRTRQEVVDLMSRFELVEPGVVYVPSWHPDTDEDVWEEPERSIVYGVLGRKI</sequence>
<reference evidence="1 2" key="1">
    <citation type="journal article" date="2019" name="Int. J. Syst. Evol. Microbiol.">
        <title>The Global Catalogue of Microorganisms (GCM) 10K type strain sequencing project: providing services to taxonomists for standard genome sequencing and annotation.</title>
        <authorList>
            <consortium name="The Broad Institute Genomics Platform"/>
            <consortium name="The Broad Institute Genome Sequencing Center for Infectious Disease"/>
            <person name="Wu L."/>
            <person name="Ma J."/>
        </authorList>
    </citation>
    <scope>NUCLEOTIDE SEQUENCE [LARGE SCALE GENOMIC DNA]</scope>
    <source>
        <strain evidence="1 2">JCM 10303</strain>
    </source>
</reference>
<dbReference type="Gene3D" id="3.40.50.150">
    <property type="entry name" value="Vaccinia Virus protein VP39"/>
    <property type="match status" value="1"/>
</dbReference>
<dbReference type="EMBL" id="BAAAGS010000044">
    <property type="protein sequence ID" value="GAA0547586.1"/>
    <property type="molecule type" value="Genomic_DNA"/>
</dbReference>
<dbReference type="PIRSF" id="PIRSF017393">
    <property type="entry name" value="MTase_SAV2177"/>
    <property type="match status" value="1"/>
</dbReference>
<dbReference type="InterPro" id="IPR006764">
    <property type="entry name" value="SAM_dep_MeTrfase_SAV2177_type"/>
</dbReference>
<name>A0ABN1DN04_SACER</name>
<organism evidence="1 2">
    <name type="scientific">Saccharopolyspora erythraea</name>
    <name type="common">Streptomyces erythraeus</name>
    <dbReference type="NCBI Taxonomy" id="1836"/>
    <lineage>
        <taxon>Bacteria</taxon>
        <taxon>Bacillati</taxon>
        <taxon>Actinomycetota</taxon>
        <taxon>Actinomycetes</taxon>
        <taxon>Pseudonocardiales</taxon>
        <taxon>Pseudonocardiaceae</taxon>
        <taxon>Saccharopolyspora</taxon>
    </lineage>
</organism>